<dbReference type="Gene3D" id="3.30.70.1320">
    <property type="entry name" value="Multidrug efflux transporter AcrB pore domain like"/>
    <property type="match status" value="1"/>
</dbReference>
<feature type="compositionally biased region" description="Basic and acidic residues" evidence="2">
    <location>
        <begin position="1879"/>
        <end position="1893"/>
    </location>
</feature>
<dbReference type="InterPro" id="IPR010131">
    <property type="entry name" value="MdtP/NodT-like"/>
</dbReference>
<feature type="region of interest" description="Disordered" evidence="2">
    <location>
        <begin position="1471"/>
        <end position="1501"/>
    </location>
</feature>
<dbReference type="InterPro" id="IPR006143">
    <property type="entry name" value="RND_pump_MFP"/>
</dbReference>
<feature type="compositionally biased region" description="Basic residues" evidence="2">
    <location>
        <begin position="987"/>
        <end position="1000"/>
    </location>
</feature>
<reference evidence="3" key="1">
    <citation type="journal article" date="2019" name="Sci. Rep.">
        <title>Draft genome of Tanacetum cinerariifolium, the natural source of mosquito coil.</title>
        <authorList>
            <person name="Yamashiro T."/>
            <person name="Shiraishi A."/>
            <person name="Satake H."/>
            <person name="Nakayama K."/>
        </authorList>
    </citation>
    <scope>NUCLEOTIDE SEQUENCE</scope>
</reference>
<dbReference type="PANTHER" id="PTHR30203">
    <property type="entry name" value="OUTER MEMBRANE CATION EFFLUX PROTEIN"/>
    <property type="match status" value="1"/>
</dbReference>
<feature type="compositionally biased region" description="Basic residues" evidence="2">
    <location>
        <begin position="1402"/>
        <end position="1415"/>
    </location>
</feature>
<dbReference type="InterPro" id="IPR027463">
    <property type="entry name" value="AcrB_DN_DC_subdom"/>
</dbReference>
<dbReference type="Gene3D" id="1.10.287.470">
    <property type="entry name" value="Helix hairpin bin"/>
    <property type="match status" value="1"/>
</dbReference>
<feature type="compositionally biased region" description="Basic residues" evidence="2">
    <location>
        <begin position="163"/>
        <end position="172"/>
    </location>
</feature>
<feature type="compositionally biased region" description="Basic and acidic residues" evidence="2">
    <location>
        <begin position="1765"/>
        <end position="1774"/>
    </location>
</feature>
<feature type="region of interest" description="Disordered" evidence="2">
    <location>
        <begin position="1391"/>
        <end position="1452"/>
    </location>
</feature>
<dbReference type="Gene3D" id="2.40.30.170">
    <property type="match status" value="1"/>
</dbReference>
<feature type="compositionally biased region" description="Basic residues" evidence="2">
    <location>
        <begin position="1431"/>
        <end position="1452"/>
    </location>
</feature>
<feature type="compositionally biased region" description="Basic residues" evidence="2">
    <location>
        <begin position="1754"/>
        <end position="1764"/>
    </location>
</feature>
<dbReference type="Gene3D" id="1.20.1600.10">
    <property type="entry name" value="Outer membrane efflux proteins (OEP)"/>
    <property type="match status" value="1"/>
</dbReference>
<feature type="region of interest" description="Disordered" evidence="2">
    <location>
        <begin position="1551"/>
        <end position="1820"/>
    </location>
</feature>
<dbReference type="SUPFAM" id="SSF111369">
    <property type="entry name" value="HlyD-like secretion proteins"/>
    <property type="match status" value="1"/>
</dbReference>
<evidence type="ECO:0000256" key="2">
    <source>
        <dbReference type="SAM" id="MobiDB-lite"/>
    </source>
</evidence>
<feature type="coiled-coil region" evidence="1">
    <location>
        <begin position="781"/>
        <end position="808"/>
    </location>
</feature>
<gene>
    <name evidence="3" type="ORF">Tci_000453</name>
</gene>
<feature type="region of interest" description="Disordered" evidence="2">
    <location>
        <begin position="163"/>
        <end position="194"/>
    </location>
</feature>
<feature type="compositionally biased region" description="Basic and acidic residues" evidence="2">
    <location>
        <begin position="1616"/>
        <end position="1630"/>
    </location>
</feature>
<evidence type="ECO:0000256" key="1">
    <source>
        <dbReference type="SAM" id="Coils"/>
    </source>
</evidence>
<name>A0A699GK24_TANCI</name>
<accession>A0A699GK24</accession>
<protein>
    <submittedName>
        <fullName evidence="3">Outer membrane protein OprM, putative</fullName>
    </submittedName>
</protein>
<feature type="region of interest" description="Disordered" evidence="2">
    <location>
        <begin position="1297"/>
        <end position="1336"/>
    </location>
</feature>
<feature type="compositionally biased region" description="Basic and acidic residues" evidence="2">
    <location>
        <begin position="1946"/>
        <end position="1957"/>
    </location>
</feature>
<dbReference type="PRINTS" id="PR00702">
    <property type="entry name" value="ACRIFLAVINRP"/>
</dbReference>
<dbReference type="NCBIfam" id="TIGR01730">
    <property type="entry name" value="RND_mfp"/>
    <property type="match status" value="1"/>
</dbReference>
<feature type="compositionally biased region" description="Low complexity" evidence="2">
    <location>
        <begin position="1474"/>
        <end position="1483"/>
    </location>
</feature>
<feature type="region of interest" description="Disordered" evidence="2">
    <location>
        <begin position="258"/>
        <end position="286"/>
    </location>
</feature>
<dbReference type="InterPro" id="IPR001036">
    <property type="entry name" value="Acrflvin-R"/>
</dbReference>
<dbReference type="NCBIfam" id="TIGR01845">
    <property type="entry name" value="outer_NodT"/>
    <property type="match status" value="1"/>
</dbReference>
<dbReference type="Pfam" id="PF00873">
    <property type="entry name" value="ACR_tran"/>
    <property type="match status" value="1"/>
</dbReference>
<evidence type="ECO:0000313" key="3">
    <source>
        <dbReference type="EMBL" id="GEU28475.1"/>
    </source>
</evidence>
<feature type="compositionally biased region" description="Basic residues" evidence="2">
    <location>
        <begin position="1592"/>
        <end position="1603"/>
    </location>
</feature>
<organism evidence="3">
    <name type="scientific">Tanacetum cinerariifolium</name>
    <name type="common">Dalmatian daisy</name>
    <name type="synonym">Chrysanthemum cinerariifolium</name>
    <dbReference type="NCBI Taxonomy" id="118510"/>
    <lineage>
        <taxon>Eukaryota</taxon>
        <taxon>Viridiplantae</taxon>
        <taxon>Streptophyta</taxon>
        <taxon>Embryophyta</taxon>
        <taxon>Tracheophyta</taxon>
        <taxon>Spermatophyta</taxon>
        <taxon>Magnoliopsida</taxon>
        <taxon>eudicotyledons</taxon>
        <taxon>Gunneridae</taxon>
        <taxon>Pentapetalae</taxon>
        <taxon>asterids</taxon>
        <taxon>campanulids</taxon>
        <taxon>Asterales</taxon>
        <taxon>Asteraceae</taxon>
        <taxon>Asteroideae</taxon>
        <taxon>Anthemideae</taxon>
        <taxon>Anthemidinae</taxon>
        <taxon>Tanacetum</taxon>
    </lineage>
</organism>
<dbReference type="Gene3D" id="2.20.200.10">
    <property type="entry name" value="Outer membrane efflux proteins (OEP)"/>
    <property type="match status" value="1"/>
</dbReference>
<dbReference type="Gene3D" id="2.40.50.100">
    <property type="match status" value="1"/>
</dbReference>
<dbReference type="Pfam" id="PF02321">
    <property type="entry name" value="OEP"/>
    <property type="match status" value="2"/>
</dbReference>
<feature type="region of interest" description="Disordered" evidence="2">
    <location>
        <begin position="1863"/>
        <end position="1957"/>
    </location>
</feature>
<dbReference type="Gene3D" id="3.30.70.1430">
    <property type="entry name" value="Multidrug efflux transporter AcrB pore domain"/>
    <property type="match status" value="1"/>
</dbReference>
<feature type="region of interest" description="Disordered" evidence="2">
    <location>
        <begin position="966"/>
        <end position="1018"/>
    </location>
</feature>
<dbReference type="PANTHER" id="PTHR30203:SF29">
    <property type="entry name" value="PROTEIN CYAE"/>
    <property type="match status" value="1"/>
</dbReference>
<sequence length="1998" mass="211710">MPFRRRHPQAALGRRAITRTPAARGHAPVRPAGLFQDLHPRDRPGGRRQRGRHQLLLRRQVRPVRSVLQLYVRYPGRQRGRVRAAALHAARVAARLLPANAGAPAAARGCRHAAAVVLPRNAGTHRPVAARNREQHQAGARGAGARVMPPPGHRCRHRRYRAPGARHSRHVHHAPDRARRDRRRHAPPGGLARGVCRVGRAAGRLRRGAGTGRTTQTLKGSMKLRMTIVTRTATALAIAAALSACAIAPPAPQVEARAPAQWQAPLPPQPSAQLSPQLPPQLPHHGSRADLAAWWRNQSDPLLAQLIDAAQTVSPTVSSAASRIAQSRADRVAAGAALAPTVDGTGSISRANQQSLTPGGTTSQAALQASWEIDLFGANRAARDAAQARYDSAQAGWHDARVSVAAEVANQYYGLRACQQLLDVARQDAASRADSARLTGLSAGAGFESPANLALARASAADGNSRYIAQRASCDVNVKALVALTAMPEPALRAQLAQATAPVDAGAPTIAIPALPARTLGQRPDVFTAEREVAAASAEVGGAEAQRYPRLTVSGNVGIANFRSGGEDTRTDTWNIGPLSVSVPIFDAGRRRANVDAAKARYDAAVVSYRATVRQAVSEVEQALVNLDSTATRAGDAHTALEGYRANFNAVDQRYKSGMASLFELEDARRTRLVAEQGVINLERERSAAWVALYRAAGGGWTAPATAADDKKTEAPKPALTVTVVKPASARLPIRLTANGNVAAWQEASVSSESNGLRLTEVRVNVGDVVKKGDVLAVFSADTVNADVAQAQAALLEAQANAADAVANAARARTLQDSGALSAQQISQYNTAEQTANARIASAKAALATQQLRLKYTRVVAPDGGIISARTATVGAVSAPGTELFRMIRQGRLEWRAEVVAQDLHSIQPGTTAVVKAANGGEVTGKRPVRTRCVGRADGAAAGHRRARRLQFRLPPEPQPACFANQGAAGAPPGRPHRGGGWPGRQRAGRAARGRLPQRRRPGERGGRAGARQGRRRHRCGQIRIAMNFSALSIKNPIPAIMLFVLLTLAGLMAYKANPVQDFPDIELPIVTVTATLEGTAPAQLETEVTRKIEDSVATLQGIKNIYSTVLDGVSTTTVEFILEKPISDAVNDVRDAVARVKADMPAELRDPSVTKAATAGRVVQTFTASPANVPGEKFDQQELSWFVDNTVAKRLLAVPGVGAVKRVGGVYREIRVELDDQRMAALRVSALDVSRQLRLVQREAPGGRGDVSGAEQSVRTIATVKSAAELAAIELPLTDGRRVRLDQVATIADTRSDGGAWRPRSHQAAQRRLSARGAAAGDRQRDSRGGRLRRLHAPAVRRRAAGRVGGVVVPARLARHPGGGCRAAFVGDAGVPGHLAVRLHAQHRHAAVAGAGGGRAGGRRHRGNRKHRAPPAHGENPDGGSAGSGRRNRHGGHCHHVRAGGRVPAHRVHERRAGAVLQAVRLDRRDRGAGVARRGAAAHADDGRLPAQAGRAPRGKGRLADDALHAHHAVVPAQSRQDGAGVAGVLCLFDRTGGPAADGLRAGGRPLADADQPGTAARLHAGGNARGGRTCAPGRDGRTGHPGSVQLHRRRLQRRRLCARCGGRGAQRGADPVDRAPHGPQRIDGRSGSADPRAAQRHTRRALQGGPARQRRQDAARAAQRRPGGAAGNGAKGRARDAHAAGRGQCALHGVAGAPGNHRRAGLRQGGGPGRDRQCHRPDRARGHGRRLRHRSDQDEPARAPGADPRQAARLRARGPGRHRPPDRARQERPGAAGDCSHHHHGKRPRADQPPEPQPQQPAEIRAHRGTGRRPGNGRTVQQLWHRHGDWRIVYLLRAGVAVQGLHAADDDPGRAAAVDRRRLRGAPDHGPGAVDAVDDRPDHADGDRDQELDPAGRLCDPGAPGRHEPVRRAGGRLPQAQPPDPDDDDCHGRRHDAAGAGLGRRSELPLADGDHRDRWPDHVHAIEFVGGAGRVHVRGRLRALAAAYDGQGAQGA</sequence>
<comment type="caution">
    <text evidence="3">The sequence shown here is derived from an EMBL/GenBank/DDBJ whole genome shotgun (WGS) entry which is preliminary data.</text>
</comment>
<dbReference type="SUPFAM" id="SSF56954">
    <property type="entry name" value="Outer membrane efflux proteins (OEP)"/>
    <property type="match status" value="1"/>
</dbReference>
<dbReference type="InterPro" id="IPR003423">
    <property type="entry name" value="OMP_efflux"/>
</dbReference>
<feature type="compositionally biased region" description="Basic and acidic residues" evidence="2">
    <location>
        <begin position="1715"/>
        <end position="1727"/>
    </location>
</feature>
<dbReference type="Gene3D" id="1.20.1640.10">
    <property type="entry name" value="Multidrug efflux transporter AcrB transmembrane domain"/>
    <property type="match status" value="1"/>
</dbReference>
<dbReference type="SUPFAM" id="SSF82693">
    <property type="entry name" value="Multidrug efflux transporter AcrB pore domain, PN1, PN2, PC1 and PC2 subdomains"/>
    <property type="match status" value="1"/>
</dbReference>
<proteinExistence type="predicted"/>
<feature type="region of interest" description="Disordered" evidence="2">
    <location>
        <begin position="1"/>
        <end position="53"/>
    </location>
</feature>
<dbReference type="EMBL" id="BKCJ010000007">
    <property type="protein sequence ID" value="GEU28475.1"/>
    <property type="molecule type" value="Genomic_DNA"/>
</dbReference>
<dbReference type="Gene3D" id="3.30.2090.10">
    <property type="entry name" value="Multidrug efflux transporter AcrB TolC docking domain, DN and DC subdomains"/>
    <property type="match status" value="1"/>
</dbReference>
<dbReference type="GO" id="GO:0015562">
    <property type="term" value="F:efflux transmembrane transporter activity"/>
    <property type="evidence" value="ECO:0007669"/>
    <property type="project" value="InterPro"/>
</dbReference>
<keyword evidence="1" id="KW-0175">Coiled coil</keyword>
<dbReference type="GO" id="GO:0016020">
    <property type="term" value="C:membrane"/>
    <property type="evidence" value="ECO:0007669"/>
    <property type="project" value="InterPro"/>
</dbReference>
<dbReference type="SUPFAM" id="SSF82714">
    <property type="entry name" value="Multidrug efflux transporter AcrB TolC docking domain, DN and DC subdomains"/>
    <property type="match status" value="1"/>
</dbReference>